<dbReference type="PANTHER" id="PTHR42756">
    <property type="entry name" value="TRANSCRIPTIONAL REGULATOR, MARR"/>
    <property type="match status" value="1"/>
</dbReference>
<dbReference type="GO" id="GO:0003700">
    <property type="term" value="F:DNA-binding transcription factor activity"/>
    <property type="evidence" value="ECO:0007669"/>
    <property type="project" value="InterPro"/>
</dbReference>
<evidence type="ECO:0000313" key="6">
    <source>
        <dbReference type="Proteomes" id="UP000075799"/>
    </source>
</evidence>
<dbReference type="Proteomes" id="UP000075799">
    <property type="component" value="Unassembled WGS sequence"/>
</dbReference>
<organism evidence="5 6">
    <name type="scientific">Bdellovibrio bacteriovorus</name>
    <dbReference type="NCBI Taxonomy" id="959"/>
    <lineage>
        <taxon>Bacteria</taxon>
        <taxon>Pseudomonadati</taxon>
        <taxon>Bdellovibrionota</taxon>
        <taxon>Bdellovibrionia</taxon>
        <taxon>Bdellovibrionales</taxon>
        <taxon>Pseudobdellovibrionaceae</taxon>
        <taxon>Bdellovibrio</taxon>
    </lineage>
</organism>
<dbReference type="PROSITE" id="PS50995">
    <property type="entry name" value="HTH_MARR_2"/>
    <property type="match status" value="1"/>
</dbReference>
<evidence type="ECO:0000313" key="5">
    <source>
        <dbReference type="EMBL" id="KYG68767.1"/>
    </source>
</evidence>
<evidence type="ECO:0000259" key="4">
    <source>
        <dbReference type="PROSITE" id="PS50995"/>
    </source>
</evidence>
<dbReference type="SUPFAM" id="SSF46785">
    <property type="entry name" value="Winged helix' DNA-binding domain"/>
    <property type="match status" value="1"/>
</dbReference>
<dbReference type="SMART" id="SM00347">
    <property type="entry name" value="HTH_MARR"/>
    <property type="match status" value="1"/>
</dbReference>
<dbReference type="Gene3D" id="1.10.10.10">
    <property type="entry name" value="Winged helix-like DNA-binding domain superfamily/Winged helix DNA-binding domain"/>
    <property type="match status" value="1"/>
</dbReference>
<sequence>MKNKSSQELEPIRCVCTNIKMTSRAVGRAFDAAIEESGVNVVQYSILINIFRYQPIEQMRLAEHLDMERTTLYRALDVLARRKLVKISPADGLSKVVELTEMGRKVTKEAQKKWRGLHQGFIDKFGMKQLEELNELLQHIRNHFRDI</sequence>
<evidence type="ECO:0000256" key="2">
    <source>
        <dbReference type="ARBA" id="ARBA00023125"/>
    </source>
</evidence>
<dbReference type="InterPro" id="IPR000835">
    <property type="entry name" value="HTH_MarR-typ"/>
</dbReference>
<evidence type="ECO:0000256" key="1">
    <source>
        <dbReference type="ARBA" id="ARBA00023015"/>
    </source>
</evidence>
<keyword evidence="2" id="KW-0238">DNA-binding</keyword>
<evidence type="ECO:0000256" key="3">
    <source>
        <dbReference type="ARBA" id="ARBA00023163"/>
    </source>
</evidence>
<keyword evidence="1" id="KW-0805">Transcription regulation</keyword>
<keyword evidence="3" id="KW-0804">Transcription</keyword>
<comment type="caution">
    <text evidence="5">The sequence shown here is derived from an EMBL/GenBank/DDBJ whole genome shotgun (WGS) entry which is preliminary data.</text>
</comment>
<name>A0A162GRB4_BDEBC</name>
<dbReference type="OrthoDB" id="2287011at2"/>
<accession>A0A162GRB4</accession>
<dbReference type="PANTHER" id="PTHR42756:SF1">
    <property type="entry name" value="TRANSCRIPTIONAL REPRESSOR OF EMRAB OPERON"/>
    <property type="match status" value="1"/>
</dbReference>
<gene>
    <name evidence="5" type="ORF">AZI87_05915</name>
</gene>
<dbReference type="InterPro" id="IPR036388">
    <property type="entry name" value="WH-like_DNA-bd_sf"/>
</dbReference>
<dbReference type="GO" id="GO:0003677">
    <property type="term" value="F:DNA binding"/>
    <property type="evidence" value="ECO:0007669"/>
    <property type="project" value="UniProtKB-KW"/>
</dbReference>
<reference evidence="5 6" key="1">
    <citation type="submission" date="2016-03" db="EMBL/GenBank/DDBJ databases">
        <authorList>
            <person name="Ploux O."/>
        </authorList>
    </citation>
    <scope>NUCLEOTIDE SEQUENCE [LARGE SCALE GENOMIC DNA]</scope>
    <source>
        <strain evidence="5 6">EC13</strain>
    </source>
</reference>
<feature type="domain" description="HTH marR-type" evidence="4">
    <location>
        <begin position="12"/>
        <end position="142"/>
    </location>
</feature>
<protein>
    <recommendedName>
        <fullName evidence="4">HTH marR-type domain-containing protein</fullName>
    </recommendedName>
</protein>
<proteinExistence type="predicted"/>
<dbReference type="InterPro" id="IPR036390">
    <property type="entry name" value="WH_DNA-bd_sf"/>
</dbReference>
<dbReference type="RefSeq" id="WP_063205461.1">
    <property type="nucleotide sequence ID" value="NZ_LUKD01000001.1"/>
</dbReference>
<dbReference type="EMBL" id="LUKD01000001">
    <property type="protein sequence ID" value="KYG68767.1"/>
    <property type="molecule type" value="Genomic_DNA"/>
</dbReference>
<dbReference type="AlphaFoldDB" id="A0A162GRB4"/>